<accession>A0AAI8AMJ5</accession>
<dbReference type="AlphaFoldDB" id="A0AAI8AMJ5"/>
<evidence type="ECO:0000313" key="2">
    <source>
        <dbReference type="Proteomes" id="UP000009399"/>
    </source>
</evidence>
<dbReference type="KEGG" id="mhs:MOS_276"/>
<reference evidence="1 2" key="1">
    <citation type="journal article" date="2013" name="Genome Announc.">
        <title>Complete Genome Sequence of Mycoplasma hyorhinis Strain SK76.</title>
        <authorList>
            <person name="Goodison S."/>
            <person name="Urquidi V."/>
            <person name="Kumar D."/>
            <person name="Reyes L."/>
            <person name="Rosser C.J."/>
        </authorList>
    </citation>
    <scope>NUCLEOTIDE SEQUENCE [LARGE SCALE GENOMIC DNA]</scope>
    <source>
        <strain evidence="1 2">SK76</strain>
    </source>
</reference>
<proteinExistence type="predicted"/>
<organism evidence="1 2">
    <name type="scientific">Mesomycoplasma hyorhinis SK76</name>
    <dbReference type="NCBI Taxonomy" id="1118964"/>
    <lineage>
        <taxon>Bacteria</taxon>
        <taxon>Bacillati</taxon>
        <taxon>Mycoplasmatota</taxon>
        <taxon>Mycoplasmoidales</taxon>
        <taxon>Metamycoplasmataceae</taxon>
        <taxon>Mesomycoplasma</taxon>
    </lineage>
</organism>
<sequence>MHIKNSTLIFTLDGLNIDNVCIVSDLLPEKGLKNGIYDLGPLKVDKKSDLFYVHNSSTIADSGK</sequence>
<dbReference type="EMBL" id="CP003914">
    <property type="protein sequence ID" value="AFX74203.1"/>
    <property type="molecule type" value="Genomic_DNA"/>
</dbReference>
<name>A0AAI8AMJ5_MESHY</name>
<gene>
    <name evidence="1" type="ORF">MOS_276</name>
</gene>
<protein>
    <submittedName>
        <fullName evidence="1">N-acetylglucosamine-6-phosphate deacetylase</fullName>
    </submittedName>
</protein>
<dbReference type="Proteomes" id="UP000009399">
    <property type="component" value="Chromosome"/>
</dbReference>
<dbReference type="RefSeq" id="WP_015084103.1">
    <property type="nucleotide sequence ID" value="NC_019552.1"/>
</dbReference>
<evidence type="ECO:0000313" key="1">
    <source>
        <dbReference type="EMBL" id="AFX74203.1"/>
    </source>
</evidence>
<dbReference type="GeneID" id="93248396"/>